<evidence type="ECO:0000313" key="2">
    <source>
        <dbReference type="Proteomes" id="UP001153331"/>
    </source>
</evidence>
<comment type="caution">
    <text evidence="1">The sequence shown here is derived from an EMBL/GenBank/DDBJ whole genome shotgun (WGS) entry which is preliminary data.</text>
</comment>
<sequence>MASEWANSQRTGWLCHLYGRDDDEGRHVLSPECIQYQLVSVIESLLLNTVSPRDAAAQTALLIMSQHEIDMPWSNHMGIYLNAVQETEEEKNLKALADYLVELASLPDAINEGPEPKLISTTFGDKRIKPREPIILDEGKLWRDIPQYSWNLSETIQGPEQYLWSHSRSKTPLAAMQAWKNVNTYLALLAVHPGAQTIPALANMARLGPRTMVMALEYSSGTRLGKHSELHAPAALQWLQIAGDELERLCAAGTERFEPGDLWTSRGGTYDIHGFGSGVEFVEPMFMRSSASAPQLRTDQSDDVMRVVPSCCCANARRTTGSARINTRPGAVEVVDDITSPEHSTGAFTFLAQHVFGPRLSHIPIMWTAFAPLLLAPLAFALPDTLAAFEPALEPLNQLTTSNNETNLVDSIAELVKRQNNVCGSNNYQCSNAPSLCCPRTAVCSADVNNIVGCCPQGKACTGTLGAATTGAFPASTTAPFVSASTTSGPFIQTTTVAGGASTVSNAFYPFPYIATTYSNAAACSSAYTRCQSDAASCTNALIGGAQGVTISAPNGGATITGVPSLGVQSASSICASLSQEACYGLQVEACQAFDGSGNAAPTRCGGYIGAVGVALGVAGQLL</sequence>
<gene>
    <name evidence="1" type="ORF">OPT61_g1360</name>
</gene>
<proteinExistence type="predicted"/>
<dbReference type="Proteomes" id="UP001153331">
    <property type="component" value="Unassembled WGS sequence"/>
</dbReference>
<protein>
    <submittedName>
        <fullName evidence="1">Uncharacterized protein</fullName>
    </submittedName>
</protein>
<name>A0ACC2IQM1_9PLEO</name>
<dbReference type="EMBL" id="JAPHNI010000052">
    <property type="protein sequence ID" value="KAJ8117449.1"/>
    <property type="molecule type" value="Genomic_DNA"/>
</dbReference>
<reference evidence="1" key="1">
    <citation type="submission" date="2022-11" db="EMBL/GenBank/DDBJ databases">
        <title>Genome Sequence of Boeremia exigua.</title>
        <authorList>
            <person name="Buettner E."/>
        </authorList>
    </citation>
    <scope>NUCLEOTIDE SEQUENCE</scope>
    <source>
        <strain evidence="1">CU02</strain>
    </source>
</reference>
<organism evidence="1 2">
    <name type="scientific">Boeremia exigua</name>
    <dbReference type="NCBI Taxonomy" id="749465"/>
    <lineage>
        <taxon>Eukaryota</taxon>
        <taxon>Fungi</taxon>
        <taxon>Dikarya</taxon>
        <taxon>Ascomycota</taxon>
        <taxon>Pezizomycotina</taxon>
        <taxon>Dothideomycetes</taxon>
        <taxon>Pleosporomycetidae</taxon>
        <taxon>Pleosporales</taxon>
        <taxon>Pleosporineae</taxon>
        <taxon>Didymellaceae</taxon>
        <taxon>Boeremia</taxon>
    </lineage>
</organism>
<accession>A0ACC2IQM1</accession>
<keyword evidence="2" id="KW-1185">Reference proteome</keyword>
<evidence type="ECO:0000313" key="1">
    <source>
        <dbReference type="EMBL" id="KAJ8117449.1"/>
    </source>
</evidence>